<dbReference type="RefSeq" id="WP_147155333.1">
    <property type="nucleotide sequence ID" value="NZ_BKAJ01000145.1"/>
</dbReference>
<evidence type="ECO:0000256" key="1">
    <source>
        <dbReference type="ARBA" id="ARBA00023002"/>
    </source>
</evidence>
<proteinExistence type="predicted"/>
<name>A0A512NLZ2_9HYPH</name>
<dbReference type="EMBL" id="BKAJ01000145">
    <property type="protein sequence ID" value="GEP59965.1"/>
    <property type="molecule type" value="Genomic_DNA"/>
</dbReference>
<dbReference type="PANTHER" id="PTHR43244">
    <property type="match status" value="1"/>
</dbReference>
<dbReference type="AlphaFoldDB" id="A0A512NLZ2"/>
<dbReference type="InterPro" id="IPR050564">
    <property type="entry name" value="F420-G6PD/mer"/>
</dbReference>
<keyword evidence="1" id="KW-0560">Oxidoreductase</keyword>
<dbReference type="NCBIfam" id="TIGR03557">
    <property type="entry name" value="F420_G6P_family"/>
    <property type="match status" value="1"/>
</dbReference>
<feature type="domain" description="Luciferase-like" evidence="3">
    <location>
        <begin position="9"/>
        <end position="304"/>
    </location>
</feature>
<dbReference type="Pfam" id="PF00296">
    <property type="entry name" value="Bac_luciferase"/>
    <property type="match status" value="1"/>
</dbReference>
<evidence type="ECO:0000256" key="2">
    <source>
        <dbReference type="ARBA" id="ARBA00023277"/>
    </source>
</evidence>
<dbReference type="NCBIfam" id="TIGR03554">
    <property type="entry name" value="F420_G6P_DH"/>
    <property type="match status" value="1"/>
</dbReference>
<dbReference type="Proteomes" id="UP000321058">
    <property type="component" value="Unassembled WGS sequence"/>
</dbReference>
<dbReference type="PANTHER" id="PTHR43244:SF1">
    <property type="entry name" value="5,10-METHYLENETETRAHYDROMETHANOPTERIN REDUCTASE"/>
    <property type="match status" value="1"/>
</dbReference>
<dbReference type="Gene3D" id="3.20.20.30">
    <property type="entry name" value="Luciferase-like domain"/>
    <property type="match status" value="1"/>
</dbReference>
<dbReference type="InterPro" id="IPR019945">
    <property type="entry name" value="F420_G6P_DH-rel"/>
</dbReference>
<comment type="caution">
    <text evidence="4">The sequence shown here is derived from an EMBL/GenBank/DDBJ whole genome shotgun (WGS) entry which is preliminary data.</text>
</comment>
<dbReference type="OrthoDB" id="180193at2"/>
<dbReference type="SUPFAM" id="SSF51679">
    <property type="entry name" value="Bacterial luciferase-like"/>
    <property type="match status" value="1"/>
</dbReference>
<evidence type="ECO:0000313" key="5">
    <source>
        <dbReference type="Proteomes" id="UP000321058"/>
    </source>
</evidence>
<protein>
    <submittedName>
        <fullName evidence="4">F420-dependent glucose-6-phosphate dehydrogenase</fullName>
    </submittedName>
</protein>
<gene>
    <name evidence="4" type="primary">fgd</name>
    <name evidence="4" type="ORF">RSO01_71310</name>
</gene>
<dbReference type="GO" id="GO:0016705">
    <property type="term" value="F:oxidoreductase activity, acting on paired donors, with incorporation or reduction of molecular oxygen"/>
    <property type="evidence" value="ECO:0007669"/>
    <property type="project" value="InterPro"/>
</dbReference>
<keyword evidence="5" id="KW-1185">Reference proteome</keyword>
<keyword evidence="2" id="KW-0119">Carbohydrate metabolism</keyword>
<accession>A0A512NLZ2</accession>
<dbReference type="CDD" id="cd01097">
    <property type="entry name" value="Tetrahydromethanopterin_reductase"/>
    <property type="match status" value="1"/>
</dbReference>
<evidence type="ECO:0000259" key="3">
    <source>
        <dbReference type="Pfam" id="PF00296"/>
    </source>
</evidence>
<organism evidence="4 5">
    <name type="scientific">Reyranella soli</name>
    <dbReference type="NCBI Taxonomy" id="1230389"/>
    <lineage>
        <taxon>Bacteria</taxon>
        <taxon>Pseudomonadati</taxon>
        <taxon>Pseudomonadota</taxon>
        <taxon>Alphaproteobacteria</taxon>
        <taxon>Hyphomicrobiales</taxon>
        <taxon>Reyranellaceae</taxon>
        <taxon>Reyranella</taxon>
    </lineage>
</organism>
<dbReference type="InterPro" id="IPR011251">
    <property type="entry name" value="Luciferase-like_dom"/>
</dbReference>
<dbReference type="InterPro" id="IPR019944">
    <property type="entry name" value="F420-dep_G6P_DH"/>
</dbReference>
<sequence length="334" mass="37053">MLKLGYKASAEQFAPGKLLDFSVHAEQAGFESVFVSDHFQPWKHIDGHAPNSLAWLGALGARTSKVAIGTSVLTPTFRYHPSIVAQAFGTLGSMFPGRVILGIGTGESLNEVPSTGQPWPEFKERFARLREAVTLIRTLWRGERITFEGEYYKTEKATIYDRPDVEIPIYVAAAGALVAKYAGRTGDGFICTSGKKRELYTETLLPKVAEGIAAGGPKAQPYDHMIEVKVSFDTEKERALQDTRHWAALALTPEEKMSVEDPVEMQRLADALPLERAASRWIVSSDPDEQVEKIGYYVGLGFNHLVFHAPGPDQARFLDLYGKEVLPRLRKRFG</sequence>
<evidence type="ECO:0000313" key="4">
    <source>
        <dbReference type="EMBL" id="GEP59965.1"/>
    </source>
</evidence>
<dbReference type="InterPro" id="IPR036661">
    <property type="entry name" value="Luciferase-like_sf"/>
</dbReference>
<reference evidence="4 5" key="1">
    <citation type="submission" date="2019-07" db="EMBL/GenBank/DDBJ databases">
        <title>Whole genome shotgun sequence of Reyranella soli NBRC 108950.</title>
        <authorList>
            <person name="Hosoyama A."/>
            <person name="Uohara A."/>
            <person name="Ohji S."/>
            <person name="Ichikawa N."/>
        </authorList>
    </citation>
    <scope>NUCLEOTIDE SEQUENCE [LARGE SCALE GENOMIC DNA]</scope>
    <source>
        <strain evidence="4 5">NBRC 108950</strain>
    </source>
</reference>